<name>A0ABU6WR19_9FABA</name>
<reference evidence="6 7" key="1">
    <citation type="journal article" date="2023" name="Plants (Basel)">
        <title>Bridging the Gap: Combining Genomics and Transcriptomics Approaches to Understand Stylosanthes scabra, an Orphan Legume from the Brazilian Caatinga.</title>
        <authorList>
            <person name="Ferreira-Neto J.R.C."/>
            <person name="da Silva M.D."/>
            <person name="Binneck E."/>
            <person name="de Melo N.F."/>
            <person name="da Silva R.H."/>
            <person name="de Melo A.L.T.M."/>
            <person name="Pandolfi V."/>
            <person name="Bustamante F.O."/>
            <person name="Brasileiro-Vidal A.C."/>
            <person name="Benko-Iseppon A.M."/>
        </authorList>
    </citation>
    <scope>NUCLEOTIDE SEQUENCE [LARGE SCALE GENOMIC DNA]</scope>
    <source>
        <tissue evidence="6">Leaves</tissue>
    </source>
</reference>
<gene>
    <name evidence="6" type="ORF">PIB30_085035</name>
</gene>
<keyword evidence="4" id="KW-0472">Membrane</keyword>
<dbReference type="PANTHER" id="PTHR12542:SF96">
    <property type="entry name" value="EXOCYST COMPLEX COMPONENT EXO70B1"/>
    <property type="match status" value="1"/>
</dbReference>
<comment type="function">
    <text evidence="3">Component of the exocyst complex.</text>
</comment>
<keyword evidence="3" id="KW-0653">Protein transport</keyword>
<comment type="caution">
    <text evidence="6">The sequence shown here is derived from an EMBL/GenBank/DDBJ whole genome shotgun (WGS) entry which is preliminary data.</text>
</comment>
<dbReference type="Proteomes" id="UP001341840">
    <property type="component" value="Unassembled WGS sequence"/>
</dbReference>
<keyword evidence="3" id="KW-0268">Exocytosis</keyword>
<dbReference type="SUPFAM" id="SSF74788">
    <property type="entry name" value="Cullin repeat-like"/>
    <property type="match status" value="1"/>
</dbReference>
<comment type="similarity">
    <text evidence="1 3">Belongs to the EXO70 family.</text>
</comment>
<feature type="transmembrane region" description="Helical" evidence="4">
    <location>
        <begin position="138"/>
        <end position="165"/>
    </location>
</feature>
<dbReference type="EMBL" id="JASCZI010182644">
    <property type="protein sequence ID" value="MED6188342.1"/>
    <property type="molecule type" value="Genomic_DNA"/>
</dbReference>
<accession>A0ABU6WR19</accession>
<dbReference type="InterPro" id="IPR046364">
    <property type="entry name" value="Exo70_C"/>
</dbReference>
<evidence type="ECO:0000259" key="5">
    <source>
        <dbReference type="Pfam" id="PF03081"/>
    </source>
</evidence>
<evidence type="ECO:0000256" key="3">
    <source>
        <dbReference type="RuleBase" id="RU365026"/>
    </source>
</evidence>
<feature type="transmembrane region" description="Helical" evidence="4">
    <location>
        <begin position="79"/>
        <end position="97"/>
    </location>
</feature>
<dbReference type="Pfam" id="PF03081">
    <property type="entry name" value="Exo70_C"/>
    <property type="match status" value="1"/>
</dbReference>
<dbReference type="InterPro" id="IPR004140">
    <property type="entry name" value="Exo70"/>
</dbReference>
<evidence type="ECO:0000313" key="7">
    <source>
        <dbReference type="Proteomes" id="UP001341840"/>
    </source>
</evidence>
<dbReference type="Gene3D" id="1.20.1280.170">
    <property type="entry name" value="Exocyst complex component Exo70"/>
    <property type="match status" value="1"/>
</dbReference>
<keyword evidence="7" id="KW-1185">Reference proteome</keyword>
<sequence length="435" mass="49256">MDTNQVKNFLIQKKLWRLVGFLSTPIALLCFALSSSFKQVFGEWNLLKILIYVTLSSIICTIMLLAHKFHVSRSRLLKAQVSFLGFMLTSCSSFLYGQKVNGKPDMFSLVSSVAFALMSLSLSRQIDFGFEVDLFNFFLGYFLVQLMTIHIALASLGASFCYLLMFLRSYLDTKQPAKGSNVSHSVAQIALKIEDRRSKIRKAIFEGGCDEECYNVYITWRRQILDEKMKKIELHKLHIKEIKGVPLDYLQRKIQRWIMAFEYSISILFSEERNLTNSVFLGCSSSSNYADLCFMELCRPPMTLLLDFASAVAKGKGLPLRLLRLLKVFEALKEMLPEIETLFSDQSGGAEIRDMAIGILARLREAIKGVFADLENLICKNEPSIGIVHGGGIHPITHYIMNYLGVACNNSLMTLEQVFESNNNNSHDIGEDFEG</sequence>
<feature type="transmembrane region" description="Helical" evidence="4">
    <location>
        <begin position="49"/>
        <end position="67"/>
    </location>
</feature>
<proteinExistence type="inferred from homology"/>
<evidence type="ECO:0000256" key="4">
    <source>
        <dbReference type="SAM" id="Phobius"/>
    </source>
</evidence>
<organism evidence="6 7">
    <name type="scientific">Stylosanthes scabra</name>
    <dbReference type="NCBI Taxonomy" id="79078"/>
    <lineage>
        <taxon>Eukaryota</taxon>
        <taxon>Viridiplantae</taxon>
        <taxon>Streptophyta</taxon>
        <taxon>Embryophyta</taxon>
        <taxon>Tracheophyta</taxon>
        <taxon>Spermatophyta</taxon>
        <taxon>Magnoliopsida</taxon>
        <taxon>eudicotyledons</taxon>
        <taxon>Gunneridae</taxon>
        <taxon>Pentapetalae</taxon>
        <taxon>rosids</taxon>
        <taxon>fabids</taxon>
        <taxon>Fabales</taxon>
        <taxon>Fabaceae</taxon>
        <taxon>Papilionoideae</taxon>
        <taxon>50 kb inversion clade</taxon>
        <taxon>dalbergioids sensu lato</taxon>
        <taxon>Dalbergieae</taxon>
        <taxon>Pterocarpus clade</taxon>
        <taxon>Stylosanthes</taxon>
    </lineage>
</organism>
<dbReference type="InterPro" id="IPR016159">
    <property type="entry name" value="Cullin_repeat-like_dom_sf"/>
</dbReference>
<evidence type="ECO:0000256" key="2">
    <source>
        <dbReference type="ARBA" id="ARBA00022448"/>
    </source>
</evidence>
<dbReference type="PANTHER" id="PTHR12542">
    <property type="entry name" value="EXOCYST COMPLEX PROTEIN EXO70"/>
    <property type="match status" value="1"/>
</dbReference>
<feature type="transmembrane region" description="Helical" evidence="4">
    <location>
        <begin position="109"/>
        <end position="126"/>
    </location>
</feature>
<keyword evidence="2 3" id="KW-0813">Transport</keyword>
<feature type="domain" description="Exocyst complex subunit Exo70 C-terminal" evidence="5">
    <location>
        <begin position="256"/>
        <end position="426"/>
    </location>
</feature>
<evidence type="ECO:0000256" key="1">
    <source>
        <dbReference type="ARBA" id="ARBA00006756"/>
    </source>
</evidence>
<keyword evidence="4" id="KW-0812">Transmembrane</keyword>
<protein>
    <recommendedName>
        <fullName evidence="3">Exocyst subunit Exo70 family protein</fullName>
    </recommendedName>
</protein>
<evidence type="ECO:0000313" key="6">
    <source>
        <dbReference type="EMBL" id="MED6188342.1"/>
    </source>
</evidence>
<feature type="transmembrane region" description="Helical" evidence="4">
    <location>
        <begin position="15"/>
        <end position="37"/>
    </location>
</feature>
<keyword evidence="4" id="KW-1133">Transmembrane helix</keyword>